<dbReference type="Proteomes" id="UP000050741">
    <property type="component" value="Unassembled WGS sequence"/>
</dbReference>
<evidence type="ECO:0000313" key="2">
    <source>
        <dbReference type="WBParaSite" id="GPLIN_000595800"/>
    </source>
</evidence>
<name>A0A183BZB7_GLOPA</name>
<dbReference type="AlphaFoldDB" id="A0A183BZB7"/>
<organism evidence="1 2">
    <name type="scientific">Globodera pallida</name>
    <name type="common">Potato cyst nematode worm</name>
    <name type="synonym">Heterodera pallida</name>
    <dbReference type="NCBI Taxonomy" id="36090"/>
    <lineage>
        <taxon>Eukaryota</taxon>
        <taxon>Metazoa</taxon>
        <taxon>Ecdysozoa</taxon>
        <taxon>Nematoda</taxon>
        <taxon>Chromadorea</taxon>
        <taxon>Rhabditida</taxon>
        <taxon>Tylenchina</taxon>
        <taxon>Tylenchomorpha</taxon>
        <taxon>Tylenchoidea</taxon>
        <taxon>Heteroderidae</taxon>
        <taxon>Heteroderinae</taxon>
        <taxon>Globodera</taxon>
    </lineage>
</organism>
<reference evidence="2" key="2">
    <citation type="submission" date="2016-06" db="UniProtKB">
        <authorList>
            <consortium name="WormBaseParasite"/>
        </authorList>
    </citation>
    <scope>IDENTIFICATION</scope>
</reference>
<evidence type="ECO:0000313" key="1">
    <source>
        <dbReference type="Proteomes" id="UP000050741"/>
    </source>
</evidence>
<reference evidence="1" key="1">
    <citation type="submission" date="2014-05" db="EMBL/GenBank/DDBJ databases">
        <title>The genome and life-stage specific transcriptomes of Globodera pallida elucidate key aspects of plant parasitism by a cyst nematode.</title>
        <authorList>
            <person name="Cotton J.A."/>
            <person name="Lilley C.J."/>
            <person name="Jones L.M."/>
            <person name="Kikuchi T."/>
            <person name="Reid A.J."/>
            <person name="Thorpe P."/>
            <person name="Tsai I.J."/>
            <person name="Beasley H."/>
            <person name="Blok V."/>
            <person name="Cock P.J.A."/>
            <person name="Van den Akker S.E."/>
            <person name="Holroyd N."/>
            <person name="Hunt M."/>
            <person name="Mantelin S."/>
            <person name="Naghra H."/>
            <person name="Pain A."/>
            <person name="Palomares-Rius J.E."/>
            <person name="Zarowiecki M."/>
            <person name="Berriman M."/>
            <person name="Jones J.T."/>
            <person name="Urwin P.E."/>
        </authorList>
    </citation>
    <scope>NUCLEOTIDE SEQUENCE [LARGE SCALE GENOMIC DNA]</scope>
    <source>
        <strain evidence="1">Lindley</strain>
    </source>
</reference>
<keyword evidence="1" id="KW-1185">Reference proteome</keyword>
<dbReference type="WBParaSite" id="GPLIN_000595800">
    <property type="protein sequence ID" value="GPLIN_000595800"/>
    <property type="gene ID" value="GPLIN_000595800"/>
</dbReference>
<proteinExistence type="predicted"/>
<accession>A0A183BZB7</accession>
<protein>
    <submittedName>
        <fullName evidence="2">CENP-V/GFA domain-containing protein</fullName>
    </submittedName>
</protein>
<sequence length="96" mass="10426">MAYSRVPLVAYSKRNNTHDALEVLCKCSSCDHKVHVTHEFMGPGEFSNEFGRYTNIYSSTVLTGINTTAYEALATCSATWGGLVTTTKTASAGRII</sequence>